<sequence>MAHLVSNRVFVDTVVKDVTEFVSQSGVLCKPEIISDEDQYRPDSPLLMEIESDLQKKGYYEALQDLLSRVLDLVISVPVVFIRTIPHQRQTTYLRQVVRCKVLLCTVRRQAVLEVLLRPYSSRSCLSDLDSPDTDEVKLGGTNVDDGCERTNAVLSYLSLIRSPDYRIGRILRRLASCRLFIDSLLSMQFHMRVFYALCTPPCRVVRYAKRCARCERAADFGREILKVFSAHVDSDFGDSFLIKRLSSDDFTTRIVAGIAKIVLIRDRFRLGRMSYGRLTALELLFESLHSLLTGENFHEICEQPTYKGGPPVCAQIVAAMSTLIAPQRLRISDKVFELDQSLEEVPFESFEYSGDVSIWLEYC</sequence>
<evidence type="ECO:0000313" key="3">
    <source>
        <dbReference type="WBParaSite" id="ACOC_0000936601-mRNA-1"/>
    </source>
</evidence>
<gene>
    <name evidence="1" type="ORF">ACOC_LOCUS9367</name>
</gene>
<evidence type="ECO:0000313" key="2">
    <source>
        <dbReference type="Proteomes" id="UP000267027"/>
    </source>
</evidence>
<dbReference type="WBParaSite" id="ACOC_0000936601-mRNA-1">
    <property type="protein sequence ID" value="ACOC_0000936601-mRNA-1"/>
    <property type="gene ID" value="ACOC_0000936601"/>
</dbReference>
<reference evidence="3" key="1">
    <citation type="submission" date="2017-02" db="UniProtKB">
        <authorList>
            <consortium name="WormBaseParasite"/>
        </authorList>
    </citation>
    <scope>IDENTIFICATION</scope>
</reference>
<dbReference type="Proteomes" id="UP000267027">
    <property type="component" value="Unassembled WGS sequence"/>
</dbReference>
<dbReference type="PANTHER" id="PTHR23312:SF8">
    <property type="entry name" value="ARMADILLO REPEAT-CONTAINING PROTEIN 5"/>
    <property type="match status" value="1"/>
</dbReference>
<dbReference type="GO" id="GO:0005829">
    <property type="term" value="C:cytosol"/>
    <property type="evidence" value="ECO:0007669"/>
    <property type="project" value="TreeGrafter"/>
</dbReference>
<accession>A0A0R3PU36</accession>
<evidence type="ECO:0000313" key="1">
    <source>
        <dbReference type="EMBL" id="VDM60952.1"/>
    </source>
</evidence>
<reference evidence="1 2" key="2">
    <citation type="submission" date="2018-11" db="EMBL/GenBank/DDBJ databases">
        <authorList>
            <consortium name="Pathogen Informatics"/>
        </authorList>
    </citation>
    <scope>NUCLEOTIDE SEQUENCE [LARGE SCALE GENOMIC DNA]</scope>
    <source>
        <strain evidence="1 2">Costa Rica</strain>
    </source>
</reference>
<keyword evidence="2" id="KW-1185">Reference proteome</keyword>
<name>A0A0R3PU36_ANGCS</name>
<proteinExistence type="predicted"/>
<dbReference type="GO" id="GO:0009653">
    <property type="term" value="P:anatomical structure morphogenesis"/>
    <property type="evidence" value="ECO:0007669"/>
    <property type="project" value="TreeGrafter"/>
</dbReference>
<protein>
    <submittedName>
        <fullName evidence="3">Vacuolar protein sorting-associated protein 51 homolog</fullName>
    </submittedName>
</protein>
<dbReference type="EMBL" id="UYYA01004286">
    <property type="protein sequence ID" value="VDM60952.1"/>
    <property type="molecule type" value="Genomic_DNA"/>
</dbReference>
<dbReference type="OrthoDB" id="5820640at2759"/>
<organism evidence="3">
    <name type="scientific">Angiostrongylus costaricensis</name>
    <name type="common">Nematode worm</name>
    <dbReference type="NCBI Taxonomy" id="334426"/>
    <lineage>
        <taxon>Eukaryota</taxon>
        <taxon>Metazoa</taxon>
        <taxon>Ecdysozoa</taxon>
        <taxon>Nematoda</taxon>
        <taxon>Chromadorea</taxon>
        <taxon>Rhabditida</taxon>
        <taxon>Rhabditina</taxon>
        <taxon>Rhabditomorpha</taxon>
        <taxon>Strongyloidea</taxon>
        <taxon>Metastrongylidae</taxon>
        <taxon>Angiostrongylus</taxon>
    </lineage>
</organism>
<dbReference type="PANTHER" id="PTHR23312">
    <property type="entry name" value="ARMC5 ARMADILLO REPEAT-CONTAINING -RELATED"/>
    <property type="match status" value="1"/>
</dbReference>
<dbReference type="AlphaFoldDB" id="A0A0R3PU36"/>